<dbReference type="EC" id="1.-.-.-" evidence="3"/>
<reference evidence="2 4" key="1">
    <citation type="submission" date="2016-10" db="EMBL/GenBank/DDBJ databases">
        <authorList>
            <person name="Varghese N."/>
            <person name="Submissions S."/>
        </authorList>
    </citation>
    <scope>NUCLEOTIDE SEQUENCE [LARGE SCALE GENOMIC DNA]</scope>
    <source>
        <strain evidence="2 4">ATCC 43761</strain>
    </source>
</reference>
<sequence>MKKLDTNKLTDKQIKFFNEHLAYMATVNKEGKPDVGPKGSLKAIDANTLQYLEKTKSEAYDNLKNGSEAAIVVADAPTHKAFRVRGYAETHEGDDYAKKILKDTKFPNAYVVNIKIDEIDA</sequence>
<dbReference type="PANTHER" id="PTHR40660:SF1">
    <property type="entry name" value="5'-PHOSPHATE OXIDASE PUTATIVE DOMAIN-CONTAINING PROTEIN-RELATED"/>
    <property type="match status" value="1"/>
</dbReference>
<accession>A0AAX3UG49</accession>
<feature type="domain" description="Pyridoxamine 5'-phosphate oxidase N-terminal" evidence="1">
    <location>
        <begin position="14"/>
        <end position="119"/>
    </location>
</feature>
<dbReference type="Pfam" id="PF01243">
    <property type="entry name" value="PNPOx_N"/>
    <property type="match status" value="1"/>
</dbReference>
<evidence type="ECO:0000313" key="4">
    <source>
        <dbReference type="Proteomes" id="UP000181860"/>
    </source>
</evidence>
<protein>
    <submittedName>
        <fullName evidence="3">Pyridoxamine 5'-phosphate oxidase family protein</fullName>
        <ecNumber evidence="3">1.-.-.-</ecNumber>
        <ecNumber evidence="3">1.4.3.5</ecNumber>
    </submittedName>
</protein>
<evidence type="ECO:0000259" key="1">
    <source>
        <dbReference type="Pfam" id="PF01243"/>
    </source>
</evidence>
<dbReference type="EMBL" id="CP123735">
    <property type="protein sequence ID" value="WGO86651.1"/>
    <property type="molecule type" value="Genomic_DNA"/>
</dbReference>
<keyword evidence="4" id="KW-1185">Reference proteome</keyword>
<dbReference type="PANTHER" id="PTHR40660">
    <property type="entry name" value="5'-PHOSPHATE OXIDASE PUTATIVE DOMAIN-CONTAINING PROTEIN-RELATED"/>
    <property type="match status" value="1"/>
</dbReference>
<dbReference type="InterPro" id="IPR011576">
    <property type="entry name" value="Pyridox_Oxase_N"/>
</dbReference>
<dbReference type="Proteomes" id="UP001242513">
    <property type="component" value="Chromosome"/>
</dbReference>
<name>A0AAX3UG49_9LACO</name>
<dbReference type="AlphaFoldDB" id="A0AAX3UG49"/>
<dbReference type="Proteomes" id="UP000181860">
    <property type="component" value="Unassembled WGS sequence"/>
</dbReference>
<keyword evidence="3" id="KW-0560">Oxidoreductase</keyword>
<evidence type="ECO:0000313" key="2">
    <source>
        <dbReference type="EMBL" id="SDA62273.1"/>
    </source>
</evidence>
<dbReference type="GO" id="GO:0004733">
    <property type="term" value="F:pyridoxamine phosphate oxidase activity"/>
    <property type="evidence" value="ECO:0007669"/>
    <property type="project" value="UniProtKB-EC"/>
</dbReference>
<proteinExistence type="predicted"/>
<organism evidence="3 5">
    <name type="scientific">Lactobacillus kefiranofaciens</name>
    <dbReference type="NCBI Taxonomy" id="267818"/>
    <lineage>
        <taxon>Bacteria</taxon>
        <taxon>Bacillati</taxon>
        <taxon>Bacillota</taxon>
        <taxon>Bacilli</taxon>
        <taxon>Lactobacillales</taxon>
        <taxon>Lactobacillaceae</taxon>
        <taxon>Lactobacillus</taxon>
    </lineage>
</organism>
<evidence type="ECO:0000313" key="3">
    <source>
        <dbReference type="EMBL" id="WGO86651.1"/>
    </source>
</evidence>
<dbReference type="EMBL" id="FMXC01000022">
    <property type="protein sequence ID" value="SDA62273.1"/>
    <property type="molecule type" value="Genomic_DNA"/>
</dbReference>
<dbReference type="InterPro" id="IPR012349">
    <property type="entry name" value="Split_barrel_FMN-bd"/>
</dbReference>
<dbReference type="RefSeq" id="WP_013853805.1">
    <property type="nucleotide sequence ID" value="NZ_CP123735.1"/>
</dbReference>
<dbReference type="Gene3D" id="2.30.110.10">
    <property type="entry name" value="Electron Transport, Fmn-binding Protein, Chain A"/>
    <property type="match status" value="1"/>
</dbReference>
<reference evidence="3" key="2">
    <citation type="journal article" date="2022" name="Food Funct.">
        <title>Lactobacillus kefiranofaciens ZW18 from Kefir enhances the anti-tumor effect of anti-programmed cell death 1 (PD-1) immunotherapy by modulating the gut microbiota.</title>
        <authorList>
            <person name="Zhao J."/>
            <person name="Wang Y."/>
            <person name="Wang J."/>
            <person name="Lv M."/>
            <person name="Zhou C."/>
            <person name="Jia L."/>
            <person name="Geng W."/>
        </authorList>
    </citation>
    <scope>NUCLEOTIDE SEQUENCE</scope>
    <source>
        <strain evidence="3">ZW18</strain>
    </source>
</reference>
<dbReference type="SUPFAM" id="SSF50475">
    <property type="entry name" value="FMN-binding split barrel"/>
    <property type="match status" value="1"/>
</dbReference>
<evidence type="ECO:0000313" key="5">
    <source>
        <dbReference type="Proteomes" id="UP001242513"/>
    </source>
</evidence>
<reference evidence="3" key="3">
    <citation type="submission" date="2023-04" db="EMBL/GenBank/DDBJ databases">
        <authorList>
            <person name="Wang Y."/>
        </authorList>
    </citation>
    <scope>NUCLEOTIDE SEQUENCE</scope>
    <source>
        <strain evidence="3">ZW18</strain>
    </source>
</reference>
<gene>
    <name evidence="3" type="ORF">QEJ78_04190</name>
    <name evidence="2" type="ORF">SAMN02983011_01748</name>
</gene>
<dbReference type="EC" id="1.4.3.5" evidence="3"/>